<dbReference type="RefSeq" id="WP_036833971.1">
    <property type="nucleotide sequence ID" value="NZ_AVPG01000010.1"/>
</dbReference>
<keyword evidence="2" id="KW-1185">Reference proteome</keyword>
<dbReference type="EMBL" id="AVPG01000010">
    <property type="protein sequence ID" value="KGX86937.1"/>
    <property type="molecule type" value="Genomic_DNA"/>
</dbReference>
<proteinExistence type="predicted"/>
<sequence length="179" mass="20560">MKKMGVLFFVTFLLFGCSNEVKVKEENVTERPPLEEQITNIMTENTLPNKEIIDYDIKGDFIYVIFKNNYDGTSHYPDLIILKENNGKLQWHAGPNDRTKSISIEIGHALLFARDEGPTVTIIMPDDSPNVKGVKVLGETSKAVTYLEEFTDDISKQYTYWIAYTEEVPTHEDFDIIMQ</sequence>
<dbReference type="AlphaFoldDB" id="A0A0A5HTJ1"/>
<dbReference type="eggNOG" id="ENOG5033VTV">
    <property type="taxonomic scope" value="Bacteria"/>
</dbReference>
<dbReference type="Proteomes" id="UP000030401">
    <property type="component" value="Unassembled WGS sequence"/>
</dbReference>
<gene>
    <name evidence="1" type="ORF">N784_03115</name>
</gene>
<dbReference type="OrthoDB" id="2974236at2"/>
<organism evidence="1 2">
    <name type="scientific">Pontibacillus litoralis JSM 072002</name>
    <dbReference type="NCBI Taxonomy" id="1385512"/>
    <lineage>
        <taxon>Bacteria</taxon>
        <taxon>Bacillati</taxon>
        <taxon>Bacillota</taxon>
        <taxon>Bacilli</taxon>
        <taxon>Bacillales</taxon>
        <taxon>Bacillaceae</taxon>
        <taxon>Pontibacillus</taxon>
    </lineage>
</organism>
<comment type="caution">
    <text evidence="1">The sequence shown here is derived from an EMBL/GenBank/DDBJ whole genome shotgun (WGS) entry which is preliminary data.</text>
</comment>
<accession>A0A0A5HTJ1</accession>
<dbReference type="PROSITE" id="PS51257">
    <property type="entry name" value="PROKAR_LIPOPROTEIN"/>
    <property type="match status" value="1"/>
</dbReference>
<reference evidence="1 2" key="1">
    <citation type="submission" date="2013-08" db="EMBL/GenBank/DDBJ databases">
        <authorList>
            <person name="Huang J."/>
            <person name="Wang G."/>
        </authorList>
    </citation>
    <scope>NUCLEOTIDE SEQUENCE [LARGE SCALE GENOMIC DNA]</scope>
    <source>
        <strain evidence="1 2">JSM 072002</strain>
    </source>
</reference>
<evidence type="ECO:0000313" key="2">
    <source>
        <dbReference type="Proteomes" id="UP000030401"/>
    </source>
</evidence>
<evidence type="ECO:0008006" key="3">
    <source>
        <dbReference type="Google" id="ProtNLM"/>
    </source>
</evidence>
<evidence type="ECO:0000313" key="1">
    <source>
        <dbReference type="EMBL" id="KGX86937.1"/>
    </source>
</evidence>
<name>A0A0A5HTJ1_9BACI</name>
<protein>
    <recommendedName>
        <fullName evidence="3">Lipoprotein</fullName>
    </recommendedName>
</protein>